<dbReference type="STRING" id="504.KKKWG1_0983"/>
<dbReference type="SUPFAM" id="SSF110997">
    <property type="entry name" value="Sporulation related repeat"/>
    <property type="match status" value="1"/>
</dbReference>
<comment type="caution">
    <text evidence="4">The sequence shown here is derived from an EMBL/GenBank/DDBJ whole genome shotgun (WGS) entry which is preliminary data.</text>
</comment>
<feature type="region of interest" description="Disordered" evidence="1">
    <location>
        <begin position="248"/>
        <end position="275"/>
    </location>
</feature>
<dbReference type="InterPro" id="IPR052521">
    <property type="entry name" value="Cell_div_SPOR-domain"/>
</dbReference>
<feature type="compositionally biased region" description="Basic and acidic residues" evidence="1">
    <location>
        <begin position="175"/>
        <end position="209"/>
    </location>
</feature>
<dbReference type="EMBL" id="AFHS01000028">
    <property type="protein sequence ID" value="EGK10002.1"/>
    <property type="molecule type" value="Genomic_DNA"/>
</dbReference>
<feature type="compositionally biased region" description="Low complexity" evidence="1">
    <location>
        <begin position="248"/>
        <end position="266"/>
    </location>
</feature>
<evidence type="ECO:0000259" key="3">
    <source>
        <dbReference type="PROSITE" id="PS51724"/>
    </source>
</evidence>
<dbReference type="InterPro" id="IPR007730">
    <property type="entry name" value="SPOR-like_dom"/>
</dbReference>
<feature type="compositionally biased region" description="Basic and acidic residues" evidence="1">
    <location>
        <begin position="8"/>
        <end position="31"/>
    </location>
</feature>
<evidence type="ECO:0000313" key="4">
    <source>
        <dbReference type="EMBL" id="EGK10002.1"/>
    </source>
</evidence>
<feature type="domain" description="SPOR" evidence="3">
    <location>
        <begin position="279"/>
        <end position="357"/>
    </location>
</feature>
<evidence type="ECO:0000256" key="1">
    <source>
        <dbReference type="SAM" id="MobiDB-lite"/>
    </source>
</evidence>
<evidence type="ECO:0000256" key="2">
    <source>
        <dbReference type="SAM" id="Phobius"/>
    </source>
</evidence>
<dbReference type="GO" id="GO:0042834">
    <property type="term" value="F:peptidoglycan binding"/>
    <property type="evidence" value="ECO:0007669"/>
    <property type="project" value="InterPro"/>
</dbReference>
<feature type="transmembrane region" description="Helical" evidence="2">
    <location>
        <begin position="50"/>
        <end position="68"/>
    </location>
</feature>
<keyword evidence="2" id="KW-0472">Membrane</keyword>
<dbReference type="eggNOG" id="COG3147">
    <property type="taxonomic scope" value="Bacteria"/>
</dbReference>
<dbReference type="Pfam" id="PF05036">
    <property type="entry name" value="SPOR"/>
    <property type="match status" value="1"/>
</dbReference>
<sequence length="358" mass="38678">MLWRYVNKNKEKKMAENKPDLDNKTNEKTHDNQPTLTGYEELKKRNRSRLLGAGAMAFLAGGLTLIVASNDAPESPILDEASRPVAQVVAKSNTTEVLLPEGVSASQASGVSETIIASDVASASAENVDSSPATNVASKQTSNNGAEQPVPDGAVSAENLTAMVSPEPLKQPSAAEKRRLAREAQQREREQREAQRAADERAREQRRREAQAVTARIEAERAAQNRIAAERTRQAQLAAEQKRQQERAQWLAKQAAQKAQETQSAARGTQKQPAPAVATSVSGKVMVQVGAYSTRALAQQVQTQLRGMGYNSQIEPVKTANGTMYRVRATGFANRAAATQAANQLKSRGLGGMIIEQK</sequence>
<keyword evidence="5" id="KW-1185">Reference proteome</keyword>
<dbReference type="PANTHER" id="PTHR38687">
    <property type="entry name" value="CELL DIVISION PROTEIN DEDD-RELATED"/>
    <property type="match status" value="1"/>
</dbReference>
<protein>
    <recommendedName>
        <fullName evidence="3">SPOR domain-containing protein</fullName>
    </recommendedName>
</protein>
<gene>
    <name evidence="4" type="ORF">HMPREF0476_0806</name>
</gene>
<keyword evidence="2" id="KW-1133">Transmembrane helix</keyword>
<keyword evidence="2" id="KW-0812">Transmembrane</keyword>
<feature type="region of interest" description="Disordered" evidence="1">
    <location>
        <begin position="126"/>
        <end position="209"/>
    </location>
</feature>
<reference evidence="4 5" key="1">
    <citation type="submission" date="2011-04" db="EMBL/GenBank/DDBJ databases">
        <authorList>
            <person name="Muzny D."/>
            <person name="Qin X."/>
            <person name="Deng J."/>
            <person name="Jiang H."/>
            <person name="Liu Y."/>
            <person name="Qu J."/>
            <person name="Song X.-Z."/>
            <person name="Zhang L."/>
            <person name="Thornton R."/>
            <person name="Coyle M."/>
            <person name="Francisco L."/>
            <person name="Jackson L."/>
            <person name="Javaid M."/>
            <person name="Korchina V."/>
            <person name="Kovar C."/>
            <person name="Mata R."/>
            <person name="Mathew T."/>
            <person name="Ngo R."/>
            <person name="Nguyen L."/>
            <person name="Nguyen N."/>
            <person name="Okwuonu G."/>
            <person name="Ongeri F."/>
            <person name="Pham C."/>
            <person name="Simmons D."/>
            <person name="Wilczek-Boney K."/>
            <person name="Hale W."/>
            <person name="Jakkamsetti A."/>
            <person name="Pham P."/>
            <person name="Ruth R."/>
            <person name="San Lucas F."/>
            <person name="Warren J."/>
            <person name="Zhang J."/>
            <person name="Zhao Z."/>
            <person name="Zhou C."/>
            <person name="Zhu D."/>
            <person name="Lee S."/>
            <person name="Bess C."/>
            <person name="Blankenburg K."/>
            <person name="Forbes L."/>
            <person name="Fu Q."/>
            <person name="Gubbala S."/>
            <person name="Hirani K."/>
            <person name="Jayaseelan J.C."/>
            <person name="Lara F."/>
            <person name="Munidasa M."/>
            <person name="Palculict T."/>
            <person name="Patil S."/>
            <person name="Pu L.-L."/>
            <person name="Saada N."/>
            <person name="Tang L."/>
            <person name="Weissenberger G."/>
            <person name="Zhu Y."/>
            <person name="Hemphill L."/>
            <person name="Shang Y."/>
            <person name="Youmans B."/>
            <person name="Ayvaz T."/>
            <person name="Ross M."/>
            <person name="Santibanez J."/>
            <person name="Aqrawi P."/>
            <person name="Gross S."/>
            <person name="Joshi V."/>
            <person name="Fowler G."/>
            <person name="Nazareth L."/>
            <person name="Reid J."/>
            <person name="Worley K."/>
            <person name="Petrosino J."/>
            <person name="Highlander S."/>
            <person name="Gibbs R."/>
        </authorList>
    </citation>
    <scope>NUCLEOTIDE SEQUENCE [LARGE SCALE GENOMIC DNA]</scope>
    <source>
        <strain evidence="4 5">ATCC 23330</strain>
    </source>
</reference>
<name>F5S6H3_KINKI</name>
<feature type="region of interest" description="Disordered" evidence="1">
    <location>
        <begin position="8"/>
        <end position="36"/>
    </location>
</feature>
<dbReference type="Proteomes" id="UP000004207">
    <property type="component" value="Unassembled WGS sequence"/>
</dbReference>
<proteinExistence type="predicted"/>
<dbReference type="PROSITE" id="PS51724">
    <property type="entry name" value="SPOR"/>
    <property type="match status" value="1"/>
</dbReference>
<dbReference type="InterPro" id="IPR036680">
    <property type="entry name" value="SPOR-like_sf"/>
</dbReference>
<dbReference type="HOGENOM" id="CLU_711298_0_0_4"/>
<dbReference type="Gene3D" id="3.30.70.1070">
    <property type="entry name" value="Sporulation related repeat"/>
    <property type="match status" value="1"/>
</dbReference>
<accession>F5S6H3</accession>
<organism evidence="4 5">
    <name type="scientific">Kingella kingae ATCC 23330</name>
    <dbReference type="NCBI Taxonomy" id="887327"/>
    <lineage>
        <taxon>Bacteria</taxon>
        <taxon>Pseudomonadati</taxon>
        <taxon>Pseudomonadota</taxon>
        <taxon>Betaproteobacteria</taxon>
        <taxon>Neisseriales</taxon>
        <taxon>Neisseriaceae</taxon>
        <taxon>Kingella</taxon>
    </lineage>
</organism>
<evidence type="ECO:0000313" key="5">
    <source>
        <dbReference type="Proteomes" id="UP000004207"/>
    </source>
</evidence>
<feature type="compositionally biased region" description="Polar residues" evidence="1">
    <location>
        <begin position="126"/>
        <end position="146"/>
    </location>
</feature>
<dbReference type="AlphaFoldDB" id="F5S6H3"/>